<dbReference type="PROSITE" id="PS50110">
    <property type="entry name" value="RESPONSE_REGULATORY"/>
    <property type="match status" value="1"/>
</dbReference>
<feature type="domain" description="Response regulatory" evidence="11">
    <location>
        <begin position="646"/>
        <end position="760"/>
    </location>
</feature>
<evidence type="ECO:0000256" key="9">
    <source>
        <dbReference type="SAM" id="Phobius"/>
    </source>
</evidence>
<keyword evidence="9" id="KW-1133">Transmembrane helix</keyword>
<dbReference type="Gene3D" id="3.40.50.2300">
    <property type="match status" value="1"/>
</dbReference>
<dbReference type="PRINTS" id="PR00038">
    <property type="entry name" value="HTHLUXR"/>
</dbReference>
<evidence type="ECO:0000259" key="11">
    <source>
        <dbReference type="PROSITE" id="PS50110"/>
    </source>
</evidence>
<accession>A0A2P2CKS9</accession>
<keyword evidence="9" id="KW-0472">Membrane</keyword>
<dbReference type="SMART" id="SM00421">
    <property type="entry name" value="HTH_LUXR"/>
    <property type="match status" value="1"/>
</dbReference>
<dbReference type="Pfam" id="PF00196">
    <property type="entry name" value="GerE"/>
    <property type="match status" value="1"/>
</dbReference>
<dbReference type="SUPFAM" id="SSF52172">
    <property type="entry name" value="CheY-like"/>
    <property type="match status" value="1"/>
</dbReference>
<evidence type="ECO:0000256" key="1">
    <source>
        <dbReference type="ARBA" id="ARBA00000085"/>
    </source>
</evidence>
<feature type="transmembrane region" description="Helical" evidence="9">
    <location>
        <begin position="67"/>
        <end position="90"/>
    </location>
</feature>
<keyword evidence="4 12" id="KW-0808">Transferase</keyword>
<dbReference type="GO" id="GO:0016020">
    <property type="term" value="C:membrane"/>
    <property type="evidence" value="ECO:0007669"/>
    <property type="project" value="InterPro"/>
</dbReference>
<dbReference type="GO" id="GO:0046983">
    <property type="term" value="F:protein dimerization activity"/>
    <property type="evidence" value="ECO:0007669"/>
    <property type="project" value="InterPro"/>
</dbReference>
<dbReference type="SUPFAM" id="SSF55874">
    <property type="entry name" value="ATPase domain of HSP90 chaperone/DNA topoisomerase II/histidine kinase"/>
    <property type="match status" value="1"/>
</dbReference>
<dbReference type="InterPro" id="IPR016032">
    <property type="entry name" value="Sig_transdc_resp-reg_C-effctor"/>
</dbReference>
<gene>
    <name evidence="12" type="ORF">NOCA180184</name>
</gene>
<dbReference type="Gene3D" id="3.30.565.10">
    <property type="entry name" value="Histidine kinase-like ATPase, C-terminal domain"/>
    <property type="match status" value="1"/>
</dbReference>
<protein>
    <recommendedName>
        <fullName evidence="2">histidine kinase</fullName>
        <ecNumber evidence="2">2.7.13.3</ecNumber>
    </recommendedName>
</protein>
<dbReference type="EC" id="2.7.13.3" evidence="2"/>
<dbReference type="InterPro" id="IPR000792">
    <property type="entry name" value="Tscrpt_reg_LuxR_C"/>
</dbReference>
<evidence type="ECO:0000313" key="12">
    <source>
        <dbReference type="EMBL" id="CUR62540.1"/>
    </source>
</evidence>
<dbReference type="AlphaFoldDB" id="A0A2P2CKS9"/>
<evidence type="ECO:0000256" key="6">
    <source>
        <dbReference type="ARBA" id="ARBA00022777"/>
    </source>
</evidence>
<dbReference type="InterPro" id="IPR036890">
    <property type="entry name" value="HATPase_C_sf"/>
</dbReference>
<dbReference type="CDD" id="cd06170">
    <property type="entry name" value="LuxR_C_like"/>
    <property type="match status" value="1"/>
</dbReference>
<evidence type="ECO:0000256" key="3">
    <source>
        <dbReference type="ARBA" id="ARBA00022553"/>
    </source>
</evidence>
<dbReference type="PROSITE" id="PS50043">
    <property type="entry name" value="HTH_LUXR_2"/>
    <property type="match status" value="1"/>
</dbReference>
<dbReference type="PANTHER" id="PTHR24421:SF10">
    <property type="entry name" value="NITRATE_NITRITE SENSOR PROTEIN NARQ"/>
    <property type="match status" value="1"/>
</dbReference>
<dbReference type="GO" id="GO:0000155">
    <property type="term" value="F:phosphorelay sensor kinase activity"/>
    <property type="evidence" value="ECO:0007669"/>
    <property type="project" value="InterPro"/>
</dbReference>
<dbReference type="Pfam" id="PF02518">
    <property type="entry name" value="HATPase_c"/>
    <property type="match status" value="1"/>
</dbReference>
<feature type="transmembrane region" description="Helical" evidence="9">
    <location>
        <begin position="102"/>
        <end position="124"/>
    </location>
</feature>
<dbReference type="GO" id="GO:0005524">
    <property type="term" value="F:ATP binding"/>
    <property type="evidence" value="ECO:0007669"/>
    <property type="project" value="UniProtKB-KW"/>
</dbReference>
<dbReference type="PANTHER" id="PTHR24421">
    <property type="entry name" value="NITRATE/NITRITE SENSOR PROTEIN NARX-RELATED"/>
    <property type="match status" value="1"/>
</dbReference>
<dbReference type="GO" id="GO:0006355">
    <property type="term" value="P:regulation of DNA-templated transcription"/>
    <property type="evidence" value="ECO:0007669"/>
    <property type="project" value="InterPro"/>
</dbReference>
<dbReference type="InterPro" id="IPR058245">
    <property type="entry name" value="NreC/VraR/RcsB-like_REC"/>
</dbReference>
<dbReference type="Gene3D" id="1.20.5.1930">
    <property type="match status" value="1"/>
</dbReference>
<dbReference type="GO" id="GO:0003677">
    <property type="term" value="F:DNA binding"/>
    <property type="evidence" value="ECO:0007669"/>
    <property type="project" value="UniProtKB-KW"/>
</dbReference>
<proteinExistence type="predicted"/>
<organism evidence="12">
    <name type="scientific">metagenome</name>
    <dbReference type="NCBI Taxonomy" id="256318"/>
    <lineage>
        <taxon>unclassified sequences</taxon>
        <taxon>metagenomes</taxon>
    </lineage>
</organism>
<dbReference type="InterPro" id="IPR050482">
    <property type="entry name" value="Sensor_HK_TwoCompSys"/>
</dbReference>
<dbReference type="SMART" id="SM00387">
    <property type="entry name" value="HATPase_c"/>
    <property type="match status" value="1"/>
</dbReference>
<evidence type="ECO:0000256" key="5">
    <source>
        <dbReference type="ARBA" id="ARBA00022741"/>
    </source>
</evidence>
<dbReference type="EMBL" id="CZKB01000028">
    <property type="protein sequence ID" value="CUR62540.1"/>
    <property type="molecule type" value="Genomic_DNA"/>
</dbReference>
<dbReference type="CDD" id="cd17535">
    <property type="entry name" value="REC_NarL-like"/>
    <property type="match status" value="1"/>
</dbReference>
<feature type="transmembrane region" description="Helical" evidence="9">
    <location>
        <begin position="184"/>
        <end position="206"/>
    </location>
</feature>
<name>A0A2P2CKS9_9ZZZZ</name>
<keyword evidence="3" id="KW-0597">Phosphoprotein</keyword>
<feature type="transmembrane region" description="Helical" evidence="9">
    <location>
        <begin position="218"/>
        <end position="238"/>
    </location>
</feature>
<feature type="domain" description="HTH luxR-type" evidence="10">
    <location>
        <begin position="784"/>
        <end position="849"/>
    </location>
</feature>
<dbReference type="CDD" id="cd16917">
    <property type="entry name" value="HATPase_UhpB-NarQ-NarX-like"/>
    <property type="match status" value="1"/>
</dbReference>
<feature type="transmembrane region" description="Helical" evidence="9">
    <location>
        <begin position="278"/>
        <end position="304"/>
    </location>
</feature>
<dbReference type="SUPFAM" id="SSF46894">
    <property type="entry name" value="C-terminal effector domain of the bipartite response regulators"/>
    <property type="match status" value="1"/>
</dbReference>
<sequence length="854" mass="88890">MRRVLEPVVVAVASLAAVATALWLDLATTDAERAAATTEPATSTALPGLLLAAAAVVVLAGRPGDAVGRLLGVVAVAWTLDGALYGWVAYGLAHDLPGTDVAFWFVARVGAFLLSGLVALLVLYPTGTLVPGRAHRAAVTVLVASVALPVMLLLAPDSVVFASGEPVGSTELVDVPWSDATAEALLRAGQVLTLGSIVGAVALVWVRHRGAAPAERTQLRWLLWAGIMCVLMVVAGATLSVGGLVTTILLDLAVAALSVSVTIGLLRPGLGDVDALVAWTLTTAVVAAAVVTVDVVVLAAGSALLGDRLDERDATLVVLVLAVLVYGPLRSWLGTLVRRLLLGRRTDRYGAVTGLAARLEVTGTIDEQLPALAGAVAETFKVGHVRVEVVTPGGGLLSASHGPPPAEVQEIDIAYQGERVGRLALPVQGFRSMLSHRDQGLLVDLVRQAAVAIRARLLATELQESRERLVLGREDDRRRIRRDLHDGLGPALGGVALRLQAAGNAVATDPERARELVGLARTEVSDALDDVRRLVHDLRPPALDDLGLEAAVRQQSDRVRSAVEVTVSAVGTTGLPAAVEVAAYRIVAESLTNVVKHAGAERVDVRLVADDSALDVTVTDDGRGIGADVTAGVGLLSLRERAEELGGRCEVVCPDTGGTTVHAVLPYGRGTARAADGAEAVTLVGEHLPDVVVMDVQMPVMNGIDATRAVVAAHPGTGVLVLTMGEDDGTVLSALRAGARGYLRKGAEQDEIVRAIATVHAGGVVFGASLAARIAEVLAPTDRPERPFPELTERETEVLDLIAAGRNNAQIAQQLFLSPKTIRNNITSILAKLQATDRAEVIIRARDAGLGRDD</sequence>
<dbReference type="InterPro" id="IPR011712">
    <property type="entry name" value="Sig_transdc_His_kin_sub3_dim/P"/>
</dbReference>
<keyword evidence="6 12" id="KW-0418">Kinase</keyword>
<dbReference type="SMART" id="SM00448">
    <property type="entry name" value="REC"/>
    <property type="match status" value="1"/>
</dbReference>
<reference evidence="12" key="1">
    <citation type="submission" date="2015-08" db="EMBL/GenBank/DDBJ databases">
        <authorList>
            <person name="Babu N.S."/>
            <person name="Beckwith C.J."/>
            <person name="Beseler K.G."/>
            <person name="Brison A."/>
            <person name="Carone J.V."/>
            <person name="Caskin T.P."/>
            <person name="Diamond M."/>
            <person name="Durham M.E."/>
            <person name="Foxe J.M."/>
            <person name="Go M."/>
            <person name="Henderson B.A."/>
            <person name="Jones I.B."/>
            <person name="McGettigan J.A."/>
            <person name="Micheletti S.J."/>
            <person name="Nasrallah M.E."/>
            <person name="Ortiz D."/>
            <person name="Piller C.R."/>
            <person name="Privatt S.R."/>
            <person name="Schneider S.L."/>
            <person name="Sharp S."/>
            <person name="Smith T.C."/>
            <person name="Stanton J.D."/>
            <person name="Ullery H.E."/>
            <person name="Wilson R.J."/>
            <person name="Serrano M.G."/>
            <person name="Buck G."/>
            <person name="Lee V."/>
            <person name="Wang Y."/>
            <person name="Carvalho R."/>
            <person name="Voegtly L."/>
            <person name="Shi R."/>
            <person name="Duckworth R."/>
            <person name="Johnson A."/>
            <person name="Loviza R."/>
            <person name="Walstead R."/>
            <person name="Shah Z."/>
            <person name="Kiflezghi M."/>
            <person name="Wade K."/>
            <person name="Ball S.L."/>
            <person name="Bradley K.W."/>
            <person name="Asai D.J."/>
            <person name="Bowman C.A."/>
            <person name="Russell D.A."/>
            <person name="Pope W.H."/>
            <person name="Jacobs-Sera D."/>
            <person name="Hendrix R.W."/>
            <person name="Hatfull G.F."/>
        </authorList>
    </citation>
    <scope>NUCLEOTIDE SEQUENCE</scope>
</reference>
<evidence type="ECO:0000256" key="4">
    <source>
        <dbReference type="ARBA" id="ARBA00022679"/>
    </source>
</evidence>
<dbReference type="Pfam" id="PF00072">
    <property type="entry name" value="Response_reg"/>
    <property type="match status" value="1"/>
</dbReference>
<feature type="transmembrane region" description="Helical" evidence="9">
    <location>
        <begin position="316"/>
        <end position="337"/>
    </location>
</feature>
<evidence type="ECO:0000259" key="10">
    <source>
        <dbReference type="PROSITE" id="PS50043"/>
    </source>
</evidence>
<keyword evidence="9" id="KW-0812">Transmembrane</keyword>
<dbReference type="PROSITE" id="PS00622">
    <property type="entry name" value="HTH_LUXR_1"/>
    <property type="match status" value="1"/>
</dbReference>
<keyword evidence="7" id="KW-0067">ATP-binding</keyword>
<dbReference type="InterPro" id="IPR003594">
    <property type="entry name" value="HATPase_dom"/>
</dbReference>
<evidence type="ECO:0000256" key="8">
    <source>
        <dbReference type="ARBA" id="ARBA00023125"/>
    </source>
</evidence>
<feature type="transmembrane region" description="Helical" evidence="9">
    <location>
        <begin position="41"/>
        <end position="60"/>
    </location>
</feature>
<keyword evidence="5" id="KW-0547">Nucleotide-binding</keyword>
<dbReference type="InterPro" id="IPR001789">
    <property type="entry name" value="Sig_transdc_resp-reg_receiver"/>
</dbReference>
<comment type="catalytic activity">
    <reaction evidence="1">
        <text>ATP + protein L-histidine = ADP + protein N-phospho-L-histidine.</text>
        <dbReference type="EC" id="2.7.13.3"/>
    </reaction>
</comment>
<keyword evidence="8" id="KW-0238">DNA-binding</keyword>
<dbReference type="Pfam" id="PF07730">
    <property type="entry name" value="HisKA_3"/>
    <property type="match status" value="1"/>
</dbReference>
<feature type="transmembrane region" description="Helical" evidence="9">
    <location>
        <begin position="136"/>
        <end position="155"/>
    </location>
</feature>
<evidence type="ECO:0000256" key="2">
    <source>
        <dbReference type="ARBA" id="ARBA00012438"/>
    </source>
</evidence>
<evidence type="ECO:0000256" key="7">
    <source>
        <dbReference type="ARBA" id="ARBA00022840"/>
    </source>
</evidence>
<dbReference type="InterPro" id="IPR011006">
    <property type="entry name" value="CheY-like_superfamily"/>
</dbReference>